<dbReference type="CDD" id="cd02440">
    <property type="entry name" value="AdoMet_MTases"/>
    <property type="match status" value="1"/>
</dbReference>
<keyword evidence="2" id="KW-0808">Transferase</keyword>
<reference evidence="2 3" key="1">
    <citation type="submission" date="2020-08" db="EMBL/GenBank/DDBJ databases">
        <authorList>
            <person name="Liu C."/>
            <person name="Sun Q."/>
        </authorList>
    </citation>
    <scope>NUCLEOTIDE SEQUENCE [LARGE SCALE GENOMIC DNA]</scope>
    <source>
        <strain evidence="2 3">NSJ-18</strain>
    </source>
</reference>
<comment type="caution">
    <text evidence="2">The sequence shown here is derived from an EMBL/GenBank/DDBJ whole genome shotgun (WGS) entry which is preliminary data.</text>
</comment>
<organism evidence="2 3">
    <name type="scientific">Romboutsia faecis</name>
    <dbReference type="NCBI Taxonomy" id="2764597"/>
    <lineage>
        <taxon>Bacteria</taxon>
        <taxon>Bacillati</taxon>
        <taxon>Bacillota</taxon>
        <taxon>Clostridia</taxon>
        <taxon>Peptostreptococcales</taxon>
        <taxon>Peptostreptococcaceae</taxon>
        <taxon>Romboutsia</taxon>
    </lineage>
</organism>
<accession>A0ABR7JRV1</accession>
<dbReference type="PANTHER" id="PTHR43667">
    <property type="entry name" value="CYCLOPROPANE-FATTY-ACYL-PHOSPHOLIPID SYNTHASE"/>
    <property type="match status" value="1"/>
</dbReference>
<dbReference type="EMBL" id="JACRWE010000006">
    <property type="protein sequence ID" value="MBC5997619.1"/>
    <property type="molecule type" value="Genomic_DNA"/>
</dbReference>
<evidence type="ECO:0000313" key="3">
    <source>
        <dbReference type="Proteomes" id="UP000609849"/>
    </source>
</evidence>
<dbReference type="InterPro" id="IPR025714">
    <property type="entry name" value="Methyltranfer_dom"/>
</dbReference>
<proteinExistence type="predicted"/>
<feature type="domain" description="Methyltransferase" evidence="1">
    <location>
        <begin position="35"/>
        <end position="175"/>
    </location>
</feature>
<evidence type="ECO:0000259" key="1">
    <source>
        <dbReference type="Pfam" id="PF13847"/>
    </source>
</evidence>
<dbReference type="Proteomes" id="UP000609849">
    <property type="component" value="Unassembled WGS sequence"/>
</dbReference>
<gene>
    <name evidence="2" type="ORF">H8923_12665</name>
</gene>
<dbReference type="GO" id="GO:0032259">
    <property type="term" value="P:methylation"/>
    <property type="evidence" value="ECO:0007669"/>
    <property type="project" value="UniProtKB-KW"/>
</dbReference>
<keyword evidence="2" id="KW-0489">Methyltransferase</keyword>
<dbReference type="SUPFAM" id="SSF53335">
    <property type="entry name" value="S-adenosyl-L-methionine-dependent methyltransferases"/>
    <property type="match status" value="1"/>
</dbReference>
<keyword evidence="3" id="KW-1185">Reference proteome</keyword>
<name>A0ABR7JRV1_9FIRM</name>
<dbReference type="Pfam" id="PF13847">
    <property type="entry name" value="Methyltransf_31"/>
    <property type="match status" value="1"/>
</dbReference>
<dbReference type="InterPro" id="IPR050723">
    <property type="entry name" value="CFA/CMAS"/>
</dbReference>
<dbReference type="GO" id="GO:0008168">
    <property type="term" value="F:methyltransferase activity"/>
    <property type="evidence" value="ECO:0007669"/>
    <property type="project" value="UniProtKB-KW"/>
</dbReference>
<dbReference type="InterPro" id="IPR029063">
    <property type="entry name" value="SAM-dependent_MTases_sf"/>
</dbReference>
<evidence type="ECO:0000313" key="2">
    <source>
        <dbReference type="EMBL" id="MBC5997619.1"/>
    </source>
</evidence>
<protein>
    <submittedName>
        <fullName evidence="2">Class I SAM-dependent methyltransferase</fullName>
    </submittedName>
</protein>
<dbReference type="RefSeq" id="WP_172976742.1">
    <property type="nucleotide sequence ID" value="NZ_JACRWE010000006.1"/>
</dbReference>
<dbReference type="Gene3D" id="3.40.50.150">
    <property type="entry name" value="Vaccinia Virus protein VP39"/>
    <property type="match status" value="1"/>
</dbReference>
<sequence>MGQVDFFNTVAKNWDNMIEINDSKINYLLSKLEIKEDDSILDIGTGTGVLIPFLDKLAPKGIIRGVDISKGMLEVAIEKYGNRSNITFDLVDIENDEINNEYNKIILYSMYPHLENKTDTIKKLVCNNLKHNGILMIAHSNSRDFLNNLHSNADKRVKDSLLLEVNEQKQIFQNAGLNVIEAFENDEMYYVVIHKK</sequence>
<dbReference type="PANTHER" id="PTHR43667:SF2">
    <property type="entry name" value="FATTY ACID C-METHYL TRANSFERASE"/>
    <property type="match status" value="1"/>
</dbReference>